<dbReference type="InParanoid" id="A0A136IM95"/>
<gene>
    <name evidence="5" type="ORF">Micbo1qcDRAFT_237179</name>
</gene>
<evidence type="ECO:0000259" key="4">
    <source>
        <dbReference type="Pfam" id="PF03537"/>
    </source>
</evidence>
<keyword evidence="6" id="KW-1185">Reference proteome</keyword>
<dbReference type="Pfam" id="PF03537">
    <property type="entry name" value="Glyco_hydro_114"/>
    <property type="match status" value="1"/>
</dbReference>
<evidence type="ECO:0000256" key="2">
    <source>
        <dbReference type="ARBA" id="ARBA00012755"/>
    </source>
</evidence>
<dbReference type="AlphaFoldDB" id="A0A136IM95"/>
<dbReference type="Proteomes" id="UP000070501">
    <property type="component" value="Unassembled WGS sequence"/>
</dbReference>
<dbReference type="PANTHER" id="PTHR35273">
    <property type="entry name" value="ALPHA-1,4 POLYGALACTOSAMINIDASE, PUTATIVE (AFU_ORTHOLOGUE AFUA_3G07890)-RELATED"/>
    <property type="match status" value="1"/>
</dbReference>
<dbReference type="PANTHER" id="PTHR35273:SF2">
    <property type="entry name" value="ALPHA-GALACTOSIDASE"/>
    <property type="match status" value="1"/>
</dbReference>
<evidence type="ECO:0000313" key="6">
    <source>
        <dbReference type="Proteomes" id="UP000070501"/>
    </source>
</evidence>
<sequence>MHFQLSHTRAIAATLLLALSSLPLSASAEDTASSAAKTPWQPALGTPWQIILGGKINPSSPYLKTVPVIDGDLFANTKDGTDAATIFGALRRQNKKIICYFSAGTYEPYRPDSKQYDKRDLGATLPEWPDERWVDIRSERVRTIIRKRIELAAKMGCDAVDPDNMDGYANQKGGGFTPPLTEQDSIDLVRLMSAHAASLGMSIGLKNALSIIPRVVDAVQFAVNEECAAYSECAAMKPFLDKGKPVFHIEYPKQAGSAKGVTPASRLKKWCDGGKDGSAKKFSTVVKTYDLDAWTQTCDGKVWKS</sequence>
<feature type="chain" id="PRO_5007292832" description="alpha-galactosidase" evidence="3">
    <location>
        <begin position="29"/>
        <end position="305"/>
    </location>
</feature>
<proteinExistence type="predicted"/>
<feature type="domain" description="Glycoside-hydrolase family GH114 TIM-barrel" evidence="4">
    <location>
        <begin position="48"/>
        <end position="294"/>
    </location>
</feature>
<accession>A0A136IM95</accession>
<dbReference type="InterPro" id="IPR013785">
    <property type="entry name" value="Aldolase_TIM"/>
</dbReference>
<dbReference type="STRING" id="196109.A0A136IM95"/>
<evidence type="ECO:0000313" key="5">
    <source>
        <dbReference type="EMBL" id="KXJ86097.1"/>
    </source>
</evidence>
<dbReference type="OrthoDB" id="2108802at2759"/>
<protein>
    <recommendedName>
        <fullName evidence="2">alpha-galactosidase</fullName>
        <ecNumber evidence="2">3.2.1.22</ecNumber>
    </recommendedName>
</protein>
<name>A0A136IM95_9PEZI</name>
<evidence type="ECO:0000256" key="1">
    <source>
        <dbReference type="ARBA" id="ARBA00001255"/>
    </source>
</evidence>
<evidence type="ECO:0000256" key="3">
    <source>
        <dbReference type="SAM" id="SignalP"/>
    </source>
</evidence>
<dbReference type="EC" id="3.2.1.22" evidence="2"/>
<dbReference type="InterPro" id="IPR004352">
    <property type="entry name" value="GH114_TIM-barrel"/>
</dbReference>
<comment type="catalytic activity">
    <reaction evidence="1">
        <text>Hydrolysis of terminal, non-reducing alpha-D-galactose residues in alpha-D-galactosides, including galactose oligosaccharides, galactomannans and galactolipids.</text>
        <dbReference type="EC" id="3.2.1.22"/>
    </reaction>
</comment>
<dbReference type="SUPFAM" id="SSF51445">
    <property type="entry name" value="(Trans)glycosidases"/>
    <property type="match status" value="1"/>
</dbReference>
<keyword evidence="3" id="KW-0732">Signal</keyword>
<dbReference type="GO" id="GO:0004557">
    <property type="term" value="F:alpha-galactosidase activity"/>
    <property type="evidence" value="ECO:0007669"/>
    <property type="project" value="UniProtKB-EC"/>
</dbReference>
<feature type="signal peptide" evidence="3">
    <location>
        <begin position="1"/>
        <end position="28"/>
    </location>
</feature>
<reference evidence="6" key="1">
    <citation type="submission" date="2016-02" db="EMBL/GenBank/DDBJ databases">
        <title>Draft genome sequence of Microdochium bolleyi, a fungal endophyte of beachgrass.</title>
        <authorList>
            <consortium name="DOE Joint Genome Institute"/>
            <person name="David A.S."/>
            <person name="May G."/>
            <person name="Haridas S."/>
            <person name="Lim J."/>
            <person name="Wang M."/>
            <person name="Labutti K."/>
            <person name="Lipzen A."/>
            <person name="Barry K."/>
            <person name="Grigoriev I.V."/>
        </authorList>
    </citation>
    <scope>NUCLEOTIDE SEQUENCE [LARGE SCALE GENOMIC DNA]</scope>
    <source>
        <strain evidence="6">J235TASD1</strain>
    </source>
</reference>
<dbReference type="EMBL" id="KQ964271">
    <property type="protein sequence ID" value="KXJ86097.1"/>
    <property type="molecule type" value="Genomic_DNA"/>
</dbReference>
<dbReference type="Gene3D" id="3.20.20.70">
    <property type="entry name" value="Aldolase class I"/>
    <property type="match status" value="1"/>
</dbReference>
<organism evidence="5 6">
    <name type="scientific">Microdochium bolleyi</name>
    <dbReference type="NCBI Taxonomy" id="196109"/>
    <lineage>
        <taxon>Eukaryota</taxon>
        <taxon>Fungi</taxon>
        <taxon>Dikarya</taxon>
        <taxon>Ascomycota</taxon>
        <taxon>Pezizomycotina</taxon>
        <taxon>Sordariomycetes</taxon>
        <taxon>Xylariomycetidae</taxon>
        <taxon>Xylariales</taxon>
        <taxon>Microdochiaceae</taxon>
        <taxon>Microdochium</taxon>
    </lineage>
</organism>
<dbReference type="InterPro" id="IPR017853">
    <property type="entry name" value="GH"/>
</dbReference>